<dbReference type="PANTHER" id="PTHR47427:SF1">
    <property type="entry name" value="PROTEIN STE12"/>
    <property type="match status" value="1"/>
</dbReference>
<dbReference type="EMBL" id="JAUEPR010000016">
    <property type="protein sequence ID" value="KAK0477603.1"/>
    <property type="molecule type" value="Genomic_DNA"/>
</dbReference>
<evidence type="ECO:0000256" key="3">
    <source>
        <dbReference type="ARBA" id="ARBA00022771"/>
    </source>
</evidence>
<dbReference type="SUPFAM" id="SSF57667">
    <property type="entry name" value="beta-beta-alpha zinc fingers"/>
    <property type="match status" value="1"/>
</dbReference>
<evidence type="ECO:0000256" key="6">
    <source>
        <dbReference type="ARBA" id="ARBA00023163"/>
    </source>
</evidence>
<reference evidence="12" key="1">
    <citation type="submission" date="2023-06" db="EMBL/GenBank/DDBJ databases">
        <authorList>
            <consortium name="Lawrence Berkeley National Laboratory"/>
            <person name="Ahrendt S."/>
            <person name="Sahu N."/>
            <person name="Indic B."/>
            <person name="Wong-Bajracharya J."/>
            <person name="Merenyi Z."/>
            <person name="Ke H.-M."/>
            <person name="Monk M."/>
            <person name="Kocsube S."/>
            <person name="Drula E."/>
            <person name="Lipzen A."/>
            <person name="Balint B."/>
            <person name="Henrissat B."/>
            <person name="Andreopoulos B."/>
            <person name="Martin F.M."/>
            <person name="Harder C.B."/>
            <person name="Rigling D."/>
            <person name="Ford K.L."/>
            <person name="Foster G.D."/>
            <person name="Pangilinan J."/>
            <person name="Papanicolaou A."/>
            <person name="Barry K."/>
            <person name="LaButti K."/>
            <person name="Viragh M."/>
            <person name="Koriabine M."/>
            <person name="Yan M."/>
            <person name="Riley R."/>
            <person name="Champramary S."/>
            <person name="Plett K.L."/>
            <person name="Tsai I.J."/>
            <person name="Slot J."/>
            <person name="Sipos G."/>
            <person name="Plett J."/>
            <person name="Nagy L.G."/>
            <person name="Grigoriev I.V."/>
        </authorList>
    </citation>
    <scope>NUCLEOTIDE SEQUENCE</scope>
    <source>
        <strain evidence="12">ICMP 16352</strain>
    </source>
</reference>
<comment type="similarity">
    <text evidence="8">Belongs to the STE12 transcription factor family.</text>
</comment>
<dbReference type="PROSITE" id="PS50157">
    <property type="entry name" value="ZINC_FINGER_C2H2_2"/>
    <property type="match status" value="2"/>
</dbReference>
<feature type="compositionally biased region" description="Polar residues" evidence="10">
    <location>
        <begin position="846"/>
        <end position="855"/>
    </location>
</feature>
<accession>A0AA39P4T5</accession>
<feature type="compositionally biased region" description="Polar residues" evidence="10">
    <location>
        <begin position="1"/>
        <end position="15"/>
    </location>
</feature>
<dbReference type="GO" id="GO:0005634">
    <property type="term" value="C:nucleus"/>
    <property type="evidence" value="ECO:0007669"/>
    <property type="project" value="UniProtKB-SubCell"/>
</dbReference>
<dbReference type="GO" id="GO:1990526">
    <property type="term" value="C:Ste12p-Dig1p-Dig2p complex"/>
    <property type="evidence" value="ECO:0007669"/>
    <property type="project" value="TreeGrafter"/>
</dbReference>
<feature type="domain" description="C2H2-type" evidence="11">
    <location>
        <begin position="545"/>
        <end position="567"/>
    </location>
</feature>
<evidence type="ECO:0000313" key="13">
    <source>
        <dbReference type="Proteomes" id="UP001175227"/>
    </source>
</evidence>
<protein>
    <submittedName>
        <fullName evidence="12">STE like transcription factor-domain-containing protein</fullName>
    </submittedName>
</protein>
<dbReference type="GO" id="GO:0008270">
    <property type="term" value="F:zinc ion binding"/>
    <property type="evidence" value="ECO:0007669"/>
    <property type="project" value="UniProtKB-KW"/>
</dbReference>
<organism evidence="12 13">
    <name type="scientific">Armillaria novae-zelandiae</name>
    <dbReference type="NCBI Taxonomy" id="153914"/>
    <lineage>
        <taxon>Eukaryota</taxon>
        <taxon>Fungi</taxon>
        <taxon>Dikarya</taxon>
        <taxon>Basidiomycota</taxon>
        <taxon>Agaricomycotina</taxon>
        <taxon>Agaricomycetes</taxon>
        <taxon>Agaricomycetidae</taxon>
        <taxon>Agaricales</taxon>
        <taxon>Marasmiineae</taxon>
        <taxon>Physalacriaceae</taxon>
        <taxon>Armillaria</taxon>
    </lineage>
</organism>
<keyword evidence="4" id="KW-0862">Zinc</keyword>
<evidence type="ECO:0000256" key="8">
    <source>
        <dbReference type="ARBA" id="ARBA00024345"/>
    </source>
</evidence>
<evidence type="ECO:0000259" key="11">
    <source>
        <dbReference type="PROSITE" id="PS50157"/>
    </source>
</evidence>
<feature type="compositionally biased region" description="Polar residues" evidence="10">
    <location>
        <begin position="53"/>
        <end position="65"/>
    </location>
</feature>
<feature type="region of interest" description="Disordered" evidence="10">
    <location>
        <begin position="44"/>
        <end position="75"/>
    </location>
</feature>
<dbReference type="InterPro" id="IPR013087">
    <property type="entry name" value="Znf_C2H2_type"/>
</dbReference>
<feature type="region of interest" description="Disordered" evidence="10">
    <location>
        <begin position="785"/>
        <end position="929"/>
    </location>
</feature>
<keyword evidence="7" id="KW-0539">Nucleus</keyword>
<dbReference type="SMART" id="SM00355">
    <property type="entry name" value="ZnF_C2H2"/>
    <property type="match status" value="2"/>
</dbReference>
<dbReference type="SMART" id="SM00424">
    <property type="entry name" value="STE"/>
    <property type="match status" value="1"/>
</dbReference>
<comment type="caution">
    <text evidence="12">The sequence shown here is derived from an EMBL/GenBank/DDBJ whole genome shotgun (WGS) entry which is preliminary data.</text>
</comment>
<dbReference type="InterPro" id="IPR036236">
    <property type="entry name" value="Znf_C2H2_sf"/>
</dbReference>
<keyword evidence="13" id="KW-1185">Reference proteome</keyword>
<dbReference type="PROSITE" id="PS00028">
    <property type="entry name" value="ZINC_FINGER_C2H2_1"/>
    <property type="match status" value="2"/>
</dbReference>
<feature type="domain" description="C2H2-type" evidence="11">
    <location>
        <begin position="515"/>
        <end position="544"/>
    </location>
</feature>
<evidence type="ECO:0000256" key="10">
    <source>
        <dbReference type="SAM" id="MobiDB-lite"/>
    </source>
</evidence>
<dbReference type="GO" id="GO:1990527">
    <property type="term" value="C:Tec1p-Ste12p-Dig1p complex"/>
    <property type="evidence" value="ECO:0007669"/>
    <property type="project" value="TreeGrafter"/>
</dbReference>
<feature type="region of interest" description="Disordered" evidence="10">
    <location>
        <begin position="367"/>
        <end position="407"/>
    </location>
</feature>
<dbReference type="Pfam" id="PF00096">
    <property type="entry name" value="zf-C2H2"/>
    <property type="match status" value="2"/>
</dbReference>
<dbReference type="GO" id="GO:0003700">
    <property type="term" value="F:DNA-binding transcription factor activity"/>
    <property type="evidence" value="ECO:0007669"/>
    <property type="project" value="InterPro"/>
</dbReference>
<feature type="compositionally biased region" description="Low complexity" evidence="10">
    <location>
        <begin position="889"/>
        <end position="914"/>
    </location>
</feature>
<evidence type="ECO:0000256" key="1">
    <source>
        <dbReference type="ARBA" id="ARBA00004123"/>
    </source>
</evidence>
<feature type="region of interest" description="Disordered" evidence="10">
    <location>
        <begin position="565"/>
        <end position="600"/>
    </location>
</feature>
<feature type="region of interest" description="Disordered" evidence="10">
    <location>
        <begin position="749"/>
        <end position="770"/>
    </location>
</feature>
<feature type="compositionally biased region" description="Polar residues" evidence="10">
    <location>
        <begin position="807"/>
        <end position="819"/>
    </location>
</feature>
<evidence type="ECO:0000256" key="2">
    <source>
        <dbReference type="ARBA" id="ARBA00022723"/>
    </source>
</evidence>
<feature type="region of interest" description="Disordered" evidence="10">
    <location>
        <begin position="1"/>
        <end position="31"/>
    </location>
</feature>
<evidence type="ECO:0000256" key="5">
    <source>
        <dbReference type="ARBA" id="ARBA00023015"/>
    </source>
</evidence>
<evidence type="ECO:0000313" key="12">
    <source>
        <dbReference type="EMBL" id="KAK0477603.1"/>
    </source>
</evidence>
<keyword evidence="2" id="KW-0479">Metal-binding</keyword>
<evidence type="ECO:0000256" key="4">
    <source>
        <dbReference type="ARBA" id="ARBA00022833"/>
    </source>
</evidence>
<dbReference type="InterPro" id="IPR052127">
    <property type="entry name" value="STE12_transcription_factor"/>
</dbReference>
<dbReference type="AlphaFoldDB" id="A0AA39P4T5"/>
<feature type="compositionally biased region" description="Basic and acidic residues" evidence="10">
    <location>
        <begin position="18"/>
        <end position="28"/>
    </location>
</feature>
<dbReference type="FunFam" id="3.30.160.60:FF:002343">
    <property type="entry name" value="Zinc finger protein 33A"/>
    <property type="match status" value="1"/>
</dbReference>
<keyword evidence="3 9" id="KW-0863">Zinc-finger</keyword>
<keyword evidence="6" id="KW-0804">Transcription</keyword>
<comment type="subcellular location">
    <subcellularLocation>
        <location evidence="1">Nucleus</location>
    </subcellularLocation>
</comment>
<name>A0AA39P4T5_9AGAR</name>
<evidence type="ECO:0000256" key="9">
    <source>
        <dbReference type="PROSITE-ProRule" id="PRU00042"/>
    </source>
</evidence>
<dbReference type="Proteomes" id="UP001175227">
    <property type="component" value="Unassembled WGS sequence"/>
</dbReference>
<feature type="compositionally biased region" description="Low complexity" evidence="10">
    <location>
        <begin position="278"/>
        <end position="296"/>
    </location>
</feature>
<feature type="compositionally biased region" description="Low complexity" evidence="10">
    <location>
        <begin position="863"/>
        <end position="877"/>
    </location>
</feature>
<feature type="region of interest" description="Disordered" evidence="10">
    <location>
        <begin position="268"/>
        <end position="307"/>
    </location>
</feature>
<dbReference type="Pfam" id="PF02200">
    <property type="entry name" value="STE"/>
    <property type="match status" value="1"/>
</dbReference>
<dbReference type="Gene3D" id="3.30.160.60">
    <property type="entry name" value="Classic Zinc Finger"/>
    <property type="match status" value="2"/>
</dbReference>
<feature type="compositionally biased region" description="Polar residues" evidence="10">
    <location>
        <begin position="578"/>
        <end position="587"/>
    </location>
</feature>
<feature type="compositionally biased region" description="Low complexity" evidence="10">
    <location>
        <begin position="753"/>
        <end position="762"/>
    </location>
</feature>
<evidence type="ECO:0000256" key="7">
    <source>
        <dbReference type="ARBA" id="ARBA00023242"/>
    </source>
</evidence>
<sequence length="992" mass="105799">MDANHTSGYKLSLQPTVPHEHDPSEHTARPGNAQRHAMWLIDNHGESNDDNEQTTTNDYTTSTPGLSRGLSRPLNQPEQDRLAHLDRLKFFLATAPSGWEKSSNAAGSSASSYLPDPANPALNRFLLPSQEFVTCVLWNGLYHITGTDIVRALVFRFEAFGRPVRNMKKFEEGVFSDLRNLKPGVDACLEEPKSPFLDLLFKYQCIRTQKKQKVFYWFSVPHDRLFLDALERDLKREKMGMEPTTVIAGEPAMSFVYDKKRSLYEQFTGSKNAGSGGRNASTTSRSSRSVSGSLTRGMGGVSMRDGEGELEWNVRRLEEEGVLGSGAAAVSGSEESDFDGEDGPSSSSRASQSPFFSMFSLFEGSPTYKQRRKKGNHGPSALGLETERGRTGYPSDLSHDDPMSGGTHIKRESVSAADMFMKQARGELGTAAVPSVSSMPKVDIRDVGVYVEGRLVSGGGVGSGMNITTPPMPTTSGSSSYSASSYDAFGTFQASPNVEMTDSTTSTSGPKTKVFVCPLLSCGRMFKRMEHLKRHLRTHTMERPFVCDKCGKRFSRSDNLGQHLRVHGRADGSGSQGEGQWNSASGPSGSGGDWPNQGGEWVEWIHSDGEESGPDEEFASRQGGIGVGLGMYGPLGMGMGMATSGADGEWAVAAGNAPSGDISNYGLNVEMCEMEVSGDVREVQGDEEGLVVGPDTVYDSYQGPGPYPQQQVQGAAGGYYASGYTPTGASGPPTGEPWAATSAPIDVYRGPQSISSNSSGSGSVYGDDGPYVSMSAPSHKQAFDQSTLYPPGVMDSGAGGVRRHRSMTPSIMRNGSGDSTGPVRRPGTASGESPAPRGYHPYAHTGYSSAQSSPSVYPVALPGSGITRRSSSRASSGYGVEEQMRQMMRSDSAGSSSRPGSSLSLHHGSSYGGDIYRTESPAQFGGGITDSPAAYVTDLPQTTYQPTHAATVPAQFDKHWNVYDGPAAAAAVHDAGGISVCTPTTCEHDVEQ</sequence>
<proteinExistence type="inferred from homology"/>
<dbReference type="PANTHER" id="PTHR47427">
    <property type="entry name" value="PROTEIN STE12"/>
    <property type="match status" value="1"/>
</dbReference>
<keyword evidence="5" id="KW-0805">Transcription regulation</keyword>
<feature type="region of interest" description="Disordered" evidence="10">
    <location>
        <begin position="323"/>
        <end position="352"/>
    </location>
</feature>
<gene>
    <name evidence="12" type="ORF">IW261DRAFT_1565913</name>
</gene>
<dbReference type="InterPro" id="IPR003120">
    <property type="entry name" value="Ste12"/>
</dbReference>